<feature type="domain" description="DUF4172" evidence="1">
    <location>
        <begin position="2"/>
        <end position="38"/>
    </location>
</feature>
<reference evidence="2 3" key="1">
    <citation type="submission" date="2012-10" db="EMBL/GenBank/DDBJ databases">
        <authorList>
            <person name="Genoscope - CEA"/>
        </authorList>
    </citation>
    <scope>NUCLEOTIDE SEQUENCE [LARGE SCALE GENOMIC DNA]</scope>
    <source>
        <strain evidence="3">AM13 / DSM 14728</strain>
    </source>
</reference>
<evidence type="ECO:0000259" key="1">
    <source>
        <dbReference type="Pfam" id="PF13776"/>
    </source>
</evidence>
<name>L0RE36_9BACT</name>
<dbReference type="HOGENOM" id="CLU_3308508_0_0_7"/>
<accession>L0RE36</accession>
<dbReference type="PATRIC" id="fig|1121451.3.peg.2394"/>
<dbReference type="Proteomes" id="UP000010808">
    <property type="component" value="Chromosome"/>
</dbReference>
<keyword evidence="3" id="KW-1185">Reference proteome</keyword>
<gene>
    <name evidence="2" type="ORF">DESAM_22173</name>
</gene>
<dbReference type="STRING" id="1121451.DESAM_22173"/>
<evidence type="ECO:0000313" key="2">
    <source>
        <dbReference type="EMBL" id="CCO24440.1"/>
    </source>
</evidence>
<protein>
    <recommendedName>
        <fullName evidence="1">DUF4172 domain-containing protein</fullName>
    </recommendedName>
</protein>
<dbReference type="AlphaFoldDB" id="L0RE36"/>
<dbReference type="InterPro" id="IPR025230">
    <property type="entry name" value="DUF4172"/>
</dbReference>
<dbReference type="EMBL" id="FO203522">
    <property type="protein sequence ID" value="CCO24440.1"/>
    <property type="molecule type" value="Genomic_DNA"/>
</dbReference>
<sequence length="39" mass="4772">MWIHEHHDWPNFSWNARKLISKLADVRHKQGFLLGKMEN</sequence>
<dbReference type="Pfam" id="PF13776">
    <property type="entry name" value="DUF4172"/>
    <property type="match status" value="1"/>
</dbReference>
<evidence type="ECO:0000313" key="3">
    <source>
        <dbReference type="Proteomes" id="UP000010808"/>
    </source>
</evidence>
<organism evidence="2 3">
    <name type="scientific">Maridesulfovibrio hydrothermalis AM13 = DSM 14728</name>
    <dbReference type="NCBI Taxonomy" id="1121451"/>
    <lineage>
        <taxon>Bacteria</taxon>
        <taxon>Pseudomonadati</taxon>
        <taxon>Thermodesulfobacteriota</taxon>
        <taxon>Desulfovibrionia</taxon>
        <taxon>Desulfovibrionales</taxon>
        <taxon>Desulfovibrionaceae</taxon>
        <taxon>Maridesulfovibrio</taxon>
    </lineage>
</organism>
<dbReference type="KEGG" id="dhy:DESAM_22173"/>
<proteinExistence type="predicted"/>